<evidence type="ECO:0000256" key="5">
    <source>
        <dbReference type="PROSITE-ProRule" id="PRU00169"/>
    </source>
</evidence>
<dbReference type="GO" id="GO:0000160">
    <property type="term" value="P:phosphorelay signal transduction system"/>
    <property type="evidence" value="ECO:0007669"/>
    <property type="project" value="InterPro"/>
</dbReference>
<dbReference type="GO" id="GO:0003677">
    <property type="term" value="F:DNA binding"/>
    <property type="evidence" value="ECO:0007669"/>
    <property type="project" value="UniProtKB-KW"/>
</dbReference>
<keyword evidence="1 5" id="KW-0597">Phosphoprotein</keyword>
<dbReference type="CDD" id="cd17535">
    <property type="entry name" value="REC_NarL-like"/>
    <property type="match status" value="1"/>
</dbReference>
<feature type="domain" description="HTH luxR-type" evidence="6">
    <location>
        <begin position="143"/>
        <end position="206"/>
    </location>
</feature>
<proteinExistence type="predicted"/>
<evidence type="ECO:0000256" key="4">
    <source>
        <dbReference type="ARBA" id="ARBA00023163"/>
    </source>
</evidence>
<dbReference type="Proteomes" id="UP000441754">
    <property type="component" value="Unassembled WGS sequence"/>
</dbReference>
<dbReference type="EMBL" id="WJXZ01000015">
    <property type="protein sequence ID" value="MRS65503.1"/>
    <property type="molecule type" value="Genomic_DNA"/>
</dbReference>
<evidence type="ECO:0000256" key="1">
    <source>
        <dbReference type="ARBA" id="ARBA00022553"/>
    </source>
</evidence>
<reference evidence="8 9" key="1">
    <citation type="journal article" date="2018" name="Antonie Van Leeuwenhoek">
        <title>Larkinella terrae sp. nov., isolated from soil on Jeju Island, South Korea.</title>
        <authorList>
            <person name="Ten L.N."/>
            <person name="Jeon J."/>
            <person name="Park S.J."/>
            <person name="Park S."/>
            <person name="Lee S.Y."/>
            <person name="Kim M.K."/>
            <person name="Jung H.Y."/>
        </authorList>
    </citation>
    <scope>NUCLEOTIDE SEQUENCE [LARGE SCALE GENOMIC DNA]</scope>
    <source>
        <strain evidence="8 9">KCTC 52001</strain>
    </source>
</reference>
<evidence type="ECO:0000313" key="8">
    <source>
        <dbReference type="EMBL" id="MRS65503.1"/>
    </source>
</evidence>
<sequence length="206" mass="22716">MSIRVLIYEDNVTLREALSFLIEATPSFVLAGAFGDTMLVEKQVGELTPDVVLMDIEMPGQDGIQAVLKIRRQFAPVDVLMLTVFDDDERVFQALSAGATGYLLKKTAPARIMEAISEVYNGGAPMSPAIARRVLLSLRQPAISEEMAQLTNRETEVLSLLAGGLSYKLVAVEAGISIETVRTHVKRIYEKLHVHSVTEAIARYRR</sequence>
<dbReference type="Gene3D" id="3.40.50.2300">
    <property type="match status" value="1"/>
</dbReference>
<dbReference type="PANTHER" id="PTHR43214">
    <property type="entry name" value="TWO-COMPONENT RESPONSE REGULATOR"/>
    <property type="match status" value="1"/>
</dbReference>
<dbReference type="PROSITE" id="PS50043">
    <property type="entry name" value="HTH_LUXR_2"/>
    <property type="match status" value="1"/>
</dbReference>
<dbReference type="Pfam" id="PF00196">
    <property type="entry name" value="GerE"/>
    <property type="match status" value="1"/>
</dbReference>
<dbReference type="InterPro" id="IPR011006">
    <property type="entry name" value="CheY-like_superfamily"/>
</dbReference>
<dbReference type="InterPro" id="IPR039420">
    <property type="entry name" value="WalR-like"/>
</dbReference>
<dbReference type="SUPFAM" id="SSF46894">
    <property type="entry name" value="C-terminal effector domain of the bipartite response regulators"/>
    <property type="match status" value="1"/>
</dbReference>
<dbReference type="PROSITE" id="PS50110">
    <property type="entry name" value="RESPONSE_REGULATORY"/>
    <property type="match status" value="1"/>
</dbReference>
<dbReference type="InterPro" id="IPR058245">
    <property type="entry name" value="NreC/VraR/RcsB-like_REC"/>
</dbReference>
<organism evidence="8 9">
    <name type="scientific">Larkinella terrae</name>
    <dbReference type="NCBI Taxonomy" id="2025311"/>
    <lineage>
        <taxon>Bacteria</taxon>
        <taxon>Pseudomonadati</taxon>
        <taxon>Bacteroidota</taxon>
        <taxon>Cytophagia</taxon>
        <taxon>Cytophagales</taxon>
        <taxon>Spirosomataceae</taxon>
        <taxon>Larkinella</taxon>
    </lineage>
</organism>
<dbReference type="SUPFAM" id="SSF52172">
    <property type="entry name" value="CheY-like"/>
    <property type="match status" value="1"/>
</dbReference>
<evidence type="ECO:0000256" key="2">
    <source>
        <dbReference type="ARBA" id="ARBA00023015"/>
    </source>
</evidence>
<dbReference type="RefSeq" id="WP_154178876.1">
    <property type="nucleotide sequence ID" value="NZ_WJXZ01000015.1"/>
</dbReference>
<dbReference type="PANTHER" id="PTHR43214:SF24">
    <property type="entry name" value="TRANSCRIPTIONAL REGULATORY PROTEIN NARL-RELATED"/>
    <property type="match status" value="1"/>
</dbReference>
<feature type="modified residue" description="4-aspartylphosphate" evidence="5">
    <location>
        <position position="55"/>
    </location>
</feature>
<dbReference type="Pfam" id="PF00072">
    <property type="entry name" value="Response_reg"/>
    <property type="match status" value="1"/>
</dbReference>
<dbReference type="GO" id="GO:0006355">
    <property type="term" value="P:regulation of DNA-templated transcription"/>
    <property type="evidence" value="ECO:0007669"/>
    <property type="project" value="InterPro"/>
</dbReference>
<evidence type="ECO:0000259" key="6">
    <source>
        <dbReference type="PROSITE" id="PS50043"/>
    </source>
</evidence>
<dbReference type="PRINTS" id="PR00038">
    <property type="entry name" value="HTHLUXR"/>
</dbReference>
<dbReference type="InterPro" id="IPR000792">
    <property type="entry name" value="Tscrpt_reg_LuxR_C"/>
</dbReference>
<dbReference type="InterPro" id="IPR001789">
    <property type="entry name" value="Sig_transdc_resp-reg_receiver"/>
</dbReference>
<evidence type="ECO:0000259" key="7">
    <source>
        <dbReference type="PROSITE" id="PS50110"/>
    </source>
</evidence>
<keyword evidence="3" id="KW-0238">DNA-binding</keyword>
<dbReference type="SMART" id="SM00421">
    <property type="entry name" value="HTH_LUXR"/>
    <property type="match status" value="1"/>
</dbReference>
<keyword evidence="9" id="KW-1185">Reference proteome</keyword>
<evidence type="ECO:0000256" key="3">
    <source>
        <dbReference type="ARBA" id="ARBA00023125"/>
    </source>
</evidence>
<accession>A0A7K0EUL1</accession>
<dbReference type="SMART" id="SM00448">
    <property type="entry name" value="REC"/>
    <property type="match status" value="1"/>
</dbReference>
<dbReference type="AlphaFoldDB" id="A0A7K0EUL1"/>
<keyword evidence="2" id="KW-0805">Transcription regulation</keyword>
<keyword evidence="4" id="KW-0804">Transcription</keyword>
<dbReference type="OrthoDB" id="9797341at2"/>
<dbReference type="InterPro" id="IPR016032">
    <property type="entry name" value="Sig_transdc_resp-reg_C-effctor"/>
</dbReference>
<comment type="caution">
    <text evidence="8">The sequence shown here is derived from an EMBL/GenBank/DDBJ whole genome shotgun (WGS) entry which is preliminary data.</text>
</comment>
<name>A0A7K0EUL1_9BACT</name>
<evidence type="ECO:0000313" key="9">
    <source>
        <dbReference type="Proteomes" id="UP000441754"/>
    </source>
</evidence>
<feature type="domain" description="Response regulatory" evidence="7">
    <location>
        <begin position="4"/>
        <end position="120"/>
    </location>
</feature>
<gene>
    <name evidence="8" type="ORF">GJJ30_29700</name>
</gene>
<protein>
    <submittedName>
        <fullName evidence="8">Response regulator</fullName>
    </submittedName>
</protein>
<dbReference type="CDD" id="cd06170">
    <property type="entry name" value="LuxR_C_like"/>
    <property type="match status" value="1"/>
</dbReference>